<evidence type="ECO:0000313" key="2">
    <source>
        <dbReference type="EMBL" id="KAE8732403.1"/>
    </source>
</evidence>
<evidence type="ECO:0000313" key="3">
    <source>
        <dbReference type="Proteomes" id="UP000436088"/>
    </source>
</evidence>
<proteinExistence type="predicted"/>
<keyword evidence="3" id="KW-1185">Reference proteome</keyword>
<organism evidence="2 3">
    <name type="scientific">Hibiscus syriacus</name>
    <name type="common">Rose of Sharon</name>
    <dbReference type="NCBI Taxonomy" id="106335"/>
    <lineage>
        <taxon>Eukaryota</taxon>
        <taxon>Viridiplantae</taxon>
        <taxon>Streptophyta</taxon>
        <taxon>Embryophyta</taxon>
        <taxon>Tracheophyta</taxon>
        <taxon>Spermatophyta</taxon>
        <taxon>Magnoliopsida</taxon>
        <taxon>eudicotyledons</taxon>
        <taxon>Gunneridae</taxon>
        <taxon>Pentapetalae</taxon>
        <taxon>rosids</taxon>
        <taxon>malvids</taxon>
        <taxon>Malvales</taxon>
        <taxon>Malvaceae</taxon>
        <taxon>Malvoideae</taxon>
        <taxon>Hibiscus</taxon>
    </lineage>
</organism>
<dbReference type="Pfam" id="PF13952">
    <property type="entry name" value="DUF4216"/>
    <property type="match status" value="1"/>
</dbReference>
<gene>
    <name evidence="2" type="ORF">F3Y22_tig00002193pilonHSYRG00046</name>
</gene>
<reference evidence="2" key="1">
    <citation type="submission" date="2019-09" db="EMBL/GenBank/DDBJ databases">
        <title>Draft genome information of white flower Hibiscus syriacus.</title>
        <authorList>
            <person name="Kim Y.-M."/>
        </authorList>
    </citation>
    <scope>NUCLEOTIDE SEQUENCE [LARGE SCALE GENOMIC DNA]</scope>
    <source>
        <strain evidence="2">YM2019G1</strain>
    </source>
</reference>
<comment type="caution">
    <text evidence="2">The sequence shown here is derived from an EMBL/GenBank/DDBJ whole genome shotgun (WGS) entry which is preliminary data.</text>
</comment>
<feature type="domain" description="DUF4216" evidence="1">
    <location>
        <begin position="323"/>
        <end position="364"/>
    </location>
</feature>
<dbReference type="InterPro" id="IPR004242">
    <property type="entry name" value="Transposase_21"/>
</dbReference>
<dbReference type="PANTHER" id="PTHR48258:SF8">
    <property type="entry name" value="DUF4216 DOMAIN-CONTAINING PROTEIN"/>
    <property type="match status" value="1"/>
</dbReference>
<dbReference type="PANTHER" id="PTHR48258">
    <property type="entry name" value="DUF4218 DOMAIN-CONTAINING PROTEIN-RELATED"/>
    <property type="match status" value="1"/>
</dbReference>
<sequence>MVRDAFRDVEKEPDSLKSLLEECEKPLYVGLKYNALSGLLKFQHIKGQFGWYEASFEVLLGPKQPGNKIDVYLAPLIADLKLLWETGMKTYDGYKKEYFNLRAILIWTINDFPAYGNLSGCVTKGEEIYDYLRGLRLHRTNDGLRAQQDLEAIDIKPELQTQPRGNRTWLPPVCYTLNTTEKHQFYETLSTIKVPDGRADERIRTGKPLSRGTVEVVDAKLLDEVHLYTQHSQTFISGLKTKADTHLANGEDICESVRWVAKGPSFTMKKYNGFSINEYWFHRTSRYESRTTQCSGVSLVAHAMQIASAKDSNPVYGAVTYYVWNKKDDFGFTVVNFARLDHQSERFILASQAKQVFYVQDQQDVTFAIVGFTPHKMYKYREKGETDDMLEYHATFDFSQDSPLVEHDDDFLCTCPDGEGILVYNIVVLGTMESDQSSSHDEDSKQRGSTIKGKTTKGKVIVTYNKKGVPTGVEATKLAFSEGMVVRSMVPITYATWRDVEQEKKEDLWQYILMDFKLDPRSRKNTLQSIGTKWKNFKHYLYKNFIEKFKNDPNANLLNPPEILYGVKKKIEKRFNQIEGAIEKLQKGMNHTSEGASFQGWDKADFEDNPSEELLDTSCYLAIDIASNIVAKGTIVKHNNLSGENIEVIMEMSVQGDALLLFPLDE</sequence>
<evidence type="ECO:0000259" key="1">
    <source>
        <dbReference type="Pfam" id="PF13952"/>
    </source>
</evidence>
<protein>
    <recommendedName>
        <fullName evidence="1">DUF4216 domain-containing protein</fullName>
    </recommendedName>
</protein>
<dbReference type="Proteomes" id="UP000436088">
    <property type="component" value="Unassembled WGS sequence"/>
</dbReference>
<dbReference type="Pfam" id="PF02992">
    <property type="entry name" value="Transposase_21"/>
    <property type="match status" value="1"/>
</dbReference>
<dbReference type="AlphaFoldDB" id="A0A6A3CT30"/>
<dbReference type="InterPro" id="IPR025312">
    <property type="entry name" value="DUF4216"/>
</dbReference>
<accession>A0A6A3CT30</accession>
<name>A0A6A3CT30_HIBSY</name>
<dbReference type="EMBL" id="VEPZ02000163">
    <property type="protein sequence ID" value="KAE8732403.1"/>
    <property type="molecule type" value="Genomic_DNA"/>
</dbReference>